<comment type="caution">
    <text evidence="1">The sequence shown here is derived from an EMBL/GenBank/DDBJ whole genome shotgun (WGS) entry which is preliminary data.</text>
</comment>
<gene>
    <name evidence="1" type="ORF">UT35_C0028G0003</name>
</gene>
<accession>A0A837HP87</accession>
<evidence type="ECO:0000313" key="1">
    <source>
        <dbReference type="EMBL" id="KKR07269.1"/>
    </source>
</evidence>
<protein>
    <submittedName>
        <fullName evidence="1">Uncharacterized protein</fullName>
    </submittedName>
</protein>
<reference evidence="1 2" key="1">
    <citation type="journal article" date="2015" name="Nature">
        <title>rRNA introns, odd ribosomes, and small enigmatic genomes across a large radiation of phyla.</title>
        <authorList>
            <person name="Brown C.T."/>
            <person name="Hug L.A."/>
            <person name="Thomas B.C."/>
            <person name="Sharon I."/>
            <person name="Castelle C.J."/>
            <person name="Singh A."/>
            <person name="Wilkins M.J."/>
            <person name="Williams K.H."/>
            <person name="Banfield J.F."/>
        </authorList>
    </citation>
    <scope>NUCLEOTIDE SEQUENCE [LARGE SCALE GENOMIC DNA]</scope>
</reference>
<dbReference type="Proteomes" id="UP000033996">
    <property type="component" value="Unassembled WGS sequence"/>
</dbReference>
<name>A0A837HP87_9BACT</name>
<proteinExistence type="predicted"/>
<dbReference type="EMBL" id="LBWL01000028">
    <property type="protein sequence ID" value="KKR07269.1"/>
    <property type="molecule type" value="Genomic_DNA"/>
</dbReference>
<sequence length="186" mass="21133">MFGFGTKIEPFPLKITANDIAYARLQSETYMSFPHIGWFQTQFPAEWEAEISKTSIGENFLGNIRHRVVHDYSDMNKVQTAMRDLREGRHMACAISLTYATVFHALGKRLPYLSIDMLTDYLRKQENFGIGATNRFMNRLGSLDSILGEEILTHVNESGTRSLGATYAKAFINILLDAVEAEMKKK</sequence>
<organism evidence="1 2">
    <name type="scientific">Candidatus Yanofskybacteria bacterium GW2011_GWD1_39_16</name>
    <dbReference type="NCBI Taxonomy" id="1619030"/>
    <lineage>
        <taxon>Bacteria</taxon>
        <taxon>Candidatus Yanofskyibacteriota</taxon>
    </lineage>
</organism>
<evidence type="ECO:0000313" key="2">
    <source>
        <dbReference type="Proteomes" id="UP000033996"/>
    </source>
</evidence>
<dbReference type="AlphaFoldDB" id="A0A837HP87"/>